<keyword evidence="1" id="KW-0175">Coiled coil</keyword>
<evidence type="ECO:0000256" key="2">
    <source>
        <dbReference type="SAM" id="MobiDB-lite"/>
    </source>
</evidence>
<dbReference type="Pfam" id="PF00170">
    <property type="entry name" value="bZIP_1"/>
    <property type="match status" value="1"/>
</dbReference>
<sequence length="333" mass="36262">MISLEEMRSMAEVESVLAHQLGEIPGLCESDFAGPPPALPPSAADEAWIKFEAEVRRANASASSKIRQHFGERCVELLRLLEIEEQTRCQAFQATLMGEVRPAVYIGTVRSILEKLLKKLESFSAEPTLYQGAAQCLSEYMSSLGHHSDICYVPRSPGAAALPAIEEGRDYCDLSSDLVSERSEDTDTSEQTTTMGDVVLAHNGSSEFGGTGITLEDIRKERRRESNKKAASKYRSKKTVSMQQLSGEMAQLRQQMANISSQNAVLSAENKLLKQQVCFLQGMLTSNGGAVTSIGYDCAAPAATHDNMVEDDNMCVHAFPEPGGELHFTFGAS</sequence>
<dbReference type="Proteomes" id="UP001515480">
    <property type="component" value="Unassembled WGS sequence"/>
</dbReference>
<gene>
    <name evidence="4" type="ORF">AB1Y20_001664</name>
</gene>
<dbReference type="EMBL" id="JBGBPQ010000001">
    <property type="protein sequence ID" value="KAL1530766.1"/>
    <property type="molecule type" value="Genomic_DNA"/>
</dbReference>
<feature type="compositionally biased region" description="Basic residues" evidence="2">
    <location>
        <begin position="229"/>
        <end position="238"/>
    </location>
</feature>
<dbReference type="SMART" id="SM00338">
    <property type="entry name" value="BRLZ"/>
    <property type="match status" value="1"/>
</dbReference>
<comment type="caution">
    <text evidence="4">The sequence shown here is derived from an EMBL/GenBank/DDBJ whole genome shotgun (WGS) entry which is preliminary data.</text>
</comment>
<dbReference type="InterPro" id="IPR046347">
    <property type="entry name" value="bZIP_sf"/>
</dbReference>
<dbReference type="PROSITE" id="PS50217">
    <property type="entry name" value="BZIP"/>
    <property type="match status" value="1"/>
</dbReference>
<dbReference type="AlphaFoldDB" id="A0AB34K8Y7"/>
<feature type="domain" description="BZIP" evidence="3">
    <location>
        <begin position="217"/>
        <end position="280"/>
    </location>
</feature>
<evidence type="ECO:0000313" key="4">
    <source>
        <dbReference type="EMBL" id="KAL1530766.1"/>
    </source>
</evidence>
<name>A0AB34K8Y7_PRYPA</name>
<evidence type="ECO:0000259" key="3">
    <source>
        <dbReference type="PROSITE" id="PS50217"/>
    </source>
</evidence>
<dbReference type="InterPro" id="IPR004827">
    <property type="entry name" value="bZIP"/>
</dbReference>
<evidence type="ECO:0000256" key="1">
    <source>
        <dbReference type="SAM" id="Coils"/>
    </source>
</evidence>
<dbReference type="GO" id="GO:0003700">
    <property type="term" value="F:DNA-binding transcription factor activity"/>
    <property type="evidence" value="ECO:0007669"/>
    <property type="project" value="InterPro"/>
</dbReference>
<accession>A0AB34K8Y7</accession>
<dbReference type="SUPFAM" id="SSF57959">
    <property type="entry name" value="Leucine zipper domain"/>
    <property type="match status" value="1"/>
</dbReference>
<dbReference type="CDD" id="cd14686">
    <property type="entry name" value="bZIP"/>
    <property type="match status" value="1"/>
</dbReference>
<keyword evidence="5" id="KW-1185">Reference proteome</keyword>
<reference evidence="4 5" key="1">
    <citation type="journal article" date="2024" name="Science">
        <title>Giant polyketide synthase enzymes in the biosynthesis of giant marine polyether toxins.</title>
        <authorList>
            <person name="Fallon T.R."/>
            <person name="Shende V.V."/>
            <person name="Wierzbicki I.H."/>
            <person name="Pendleton A.L."/>
            <person name="Watervoot N.F."/>
            <person name="Auber R.P."/>
            <person name="Gonzalez D.J."/>
            <person name="Wisecaver J.H."/>
            <person name="Moore B.S."/>
        </authorList>
    </citation>
    <scope>NUCLEOTIDE SEQUENCE [LARGE SCALE GENOMIC DNA]</scope>
    <source>
        <strain evidence="4 5">12B1</strain>
    </source>
</reference>
<proteinExistence type="predicted"/>
<dbReference type="Gene3D" id="1.20.5.170">
    <property type="match status" value="1"/>
</dbReference>
<feature type="region of interest" description="Disordered" evidence="2">
    <location>
        <begin position="220"/>
        <end position="242"/>
    </location>
</feature>
<evidence type="ECO:0000313" key="5">
    <source>
        <dbReference type="Proteomes" id="UP001515480"/>
    </source>
</evidence>
<organism evidence="4 5">
    <name type="scientific">Prymnesium parvum</name>
    <name type="common">Toxic golden alga</name>
    <dbReference type="NCBI Taxonomy" id="97485"/>
    <lineage>
        <taxon>Eukaryota</taxon>
        <taxon>Haptista</taxon>
        <taxon>Haptophyta</taxon>
        <taxon>Prymnesiophyceae</taxon>
        <taxon>Prymnesiales</taxon>
        <taxon>Prymnesiaceae</taxon>
        <taxon>Prymnesium</taxon>
    </lineage>
</organism>
<feature type="region of interest" description="Disordered" evidence="2">
    <location>
        <begin position="178"/>
        <end position="205"/>
    </location>
</feature>
<protein>
    <recommendedName>
        <fullName evidence="3">BZIP domain-containing protein</fullName>
    </recommendedName>
</protein>
<feature type="coiled-coil region" evidence="1">
    <location>
        <begin position="242"/>
        <end position="276"/>
    </location>
</feature>